<dbReference type="PANTHER" id="PTHR47850:SF1">
    <property type="entry name" value="F-BOX_KELCH-REPEAT PROTEIN OR23"/>
    <property type="match status" value="1"/>
</dbReference>
<dbReference type="AlphaFoldDB" id="A0A5N6NIW7"/>
<dbReference type="Proteomes" id="UP000326396">
    <property type="component" value="Linkage Group LG19"/>
</dbReference>
<evidence type="ECO:0000313" key="1">
    <source>
        <dbReference type="EMBL" id="KAD4888383.1"/>
    </source>
</evidence>
<sequence length="127" mass="13713">MNEPLTPPPKIGKMGPYTVFITPPSDSFHGSVSDSPIDRLPPMLSPRGSFARVAIPNTDWSVVAGDGSRHTMFGAIGSQASFVVMYDIGRNEWVTLDGLLRFQVGCEGFMARIEDVEDEFSVMGGCG</sequence>
<proteinExistence type="predicted"/>
<keyword evidence="2" id="KW-1185">Reference proteome</keyword>
<dbReference type="EMBL" id="SZYD01000011">
    <property type="protein sequence ID" value="KAD4888383.1"/>
    <property type="molecule type" value="Genomic_DNA"/>
</dbReference>
<reference evidence="1 2" key="1">
    <citation type="submission" date="2019-05" db="EMBL/GenBank/DDBJ databases">
        <title>Mikania micrantha, genome provides insights into the molecular mechanism of rapid growth.</title>
        <authorList>
            <person name="Liu B."/>
        </authorList>
    </citation>
    <scope>NUCLEOTIDE SEQUENCE [LARGE SCALE GENOMIC DNA]</scope>
    <source>
        <strain evidence="1">NLD-2019</strain>
        <tissue evidence="1">Leaf</tissue>
    </source>
</reference>
<dbReference type="OrthoDB" id="45365at2759"/>
<protein>
    <submittedName>
        <fullName evidence="1">Uncharacterized protein</fullName>
    </submittedName>
</protein>
<dbReference type="PANTHER" id="PTHR47850">
    <property type="entry name" value="F-BOX/KELCH-REPEAT PROTEIN OR23"/>
    <property type="match status" value="1"/>
</dbReference>
<comment type="caution">
    <text evidence="1">The sequence shown here is derived from an EMBL/GenBank/DDBJ whole genome shotgun (WGS) entry which is preliminary data.</text>
</comment>
<accession>A0A5N6NIW7</accession>
<name>A0A5N6NIW7_9ASTR</name>
<gene>
    <name evidence="1" type="ORF">E3N88_20456</name>
</gene>
<evidence type="ECO:0000313" key="2">
    <source>
        <dbReference type="Proteomes" id="UP000326396"/>
    </source>
</evidence>
<organism evidence="1 2">
    <name type="scientific">Mikania micrantha</name>
    <name type="common">bitter vine</name>
    <dbReference type="NCBI Taxonomy" id="192012"/>
    <lineage>
        <taxon>Eukaryota</taxon>
        <taxon>Viridiplantae</taxon>
        <taxon>Streptophyta</taxon>
        <taxon>Embryophyta</taxon>
        <taxon>Tracheophyta</taxon>
        <taxon>Spermatophyta</taxon>
        <taxon>Magnoliopsida</taxon>
        <taxon>eudicotyledons</taxon>
        <taxon>Gunneridae</taxon>
        <taxon>Pentapetalae</taxon>
        <taxon>asterids</taxon>
        <taxon>campanulids</taxon>
        <taxon>Asterales</taxon>
        <taxon>Asteraceae</taxon>
        <taxon>Asteroideae</taxon>
        <taxon>Heliantheae alliance</taxon>
        <taxon>Eupatorieae</taxon>
        <taxon>Mikania</taxon>
    </lineage>
</organism>